<reference evidence="3 4" key="1">
    <citation type="submission" date="2018-04" db="EMBL/GenBank/DDBJ databases">
        <title>The genome of golden apple snail Pomacea canaliculata provides insight into stress tolerance and invasive adaptation.</title>
        <authorList>
            <person name="Liu C."/>
            <person name="Liu B."/>
            <person name="Ren Y."/>
            <person name="Zhang Y."/>
            <person name="Wang H."/>
            <person name="Li S."/>
            <person name="Jiang F."/>
            <person name="Yin L."/>
            <person name="Zhang G."/>
            <person name="Qian W."/>
            <person name="Fan W."/>
        </authorList>
    </citation>
    <scope>NUCLEOTIDE SEQUENCE [LARGE SCALE GENOMIC DNA]</scope>
    <source>
        <strain evidence="3">SZHN2017</strain>
        <tissue evidence="3">Muscle</tissue>
    </source>
</reference>
<feature type="domain" description="Fibronectin type-III" evidence="2">
    <location>
        <begin position="688"/>
        <end position="785"/>
    </location>
</feature>
<dbReference type="InterPro" id="IPR013783">
    <property type="entry name" value="Ig-like_fold"/>
</dbReference>
<accession>A0A2T7NP86</accession>
<keyword evidence="1" id="KW-0472">Membrane</keyword>
<feature type="transmembrane region" description="Helical" evidence="1">
    <location>
        <begin position="794"/>
        <end position="814"/>
    </location>
</feature>
<keyword evidence="4" id="KW-1185">Reference proteome</keyword>
<dbReference type="InterPro" id="IPR003961">
    <property type="entry name" value="FN3_dom"/>
</dbReference>
<dbReference type="STRING" id="400727.A0A2T7NP86"/>
<sequence>MLYYVGENLEVHCYLNRPVASDAYFEYNSTTMSRHYVTVVNETYLRLDKQVADTDIPETQCACFVGEDMVGDPLDILSEYRPRGVTNLHYEYCNENDVCASWSLGVKYRLGIESERREGSNTVIAAEYTNDSEHGPWMKCDLWQNFTGCVARNLNGWTLLSLRVTITNVRRNDTEFELFDRLALVSDEKMTRVTAGKPLYYVGENMTVHCFLERTGASDASFSYGSDTVSRGYVTVVNDTYLRLDRQVTAMDPFEASCYCVDGNNNTVGSAYILTEYRPQNVTDLKFEYYDKDIFHASWSIGVNYKSGTPTLNTSITVIKAEYTKNITHGPWNDCKLFKDSSGCTTGGKGGWPRLSLRVTIANIKRNDSAIALFYNLALDNYVKPAPVNIRRTEILNSTCAKVVWWSDRFYPLYRISWDVTTLNTSEEQITICSLHPFHNYTVSVQALPRSGFPGVLQTVTLHMPEDAPSTGPKLTEGGYYRKQCSAGQNSSSHIYIYFKPVPPEDRNSATLNYTAKLYMDGQETQELHLKDPESNLLTVSVPCGQGFFVTMYAANRVGVSPQTSLTVPADDKVSGLLKEIEDLDLHVEEFREQDMKKTARWTWRSHDTVLKQLRFYYCDAKTCTAEACTQWTLLENIDVNIENQNYTFNAGKADKFGFAAATFHGSWTGIVFTKCTYSTDYSQGSSVNLNLKAPTLTSEEGHIRVSWHHSRCDSGSRLLIHRWIVKWCLLETCREDEVYTRSSSVEHILRDVHINVKYNISIAAVTSHGNSSYSDSSFVEVKPSGETGLKVEYIAGISVAILMVILAMVLWFCRIKWKEAKMKFSKTIVFPIPNRTWKNASDIIHQPRNSAIQKGYEHETNCEDKIHRENKKKQDDCESGYGGSEKPPYKHCLDVPKMQKQRSLYVISVLEDQQGGESSSEDNQGCKTHNVMDLTNLSTNKTSLLFPPVCSHELLNILEQNKKLGVEEKQGMAAGKEISETSKFTCNSLELLCNTASAPMHPEYILCRPKLDSLEPLVESTIELLGICRSGEAQQNLSSSVEISAACDPPKNNKTSYESCTEDKVSTLMNGVCQPTMSSCKQASGSDINEIIVCNRSQKTPSETESHKNLLPYVPMNNLSEMIASPKVVPLCGDKDNEEEKDVLIPCVTRMEIDRNMLIPAVMKMGDGKSQAEKTNAKCLILSENEGGSAVMDLYVTMARIEHMKNHTEGINLHDRPYATKNIDNGGVEFKKEKEEGELFRAEKLNVDEVQSSAAVTDIFKDGCNYWNSLEESGTKNNELFSTNADEDITIKAFPEESSKAEEKSLKKDFKCAAHSSFHTQGYISIDTVVHPRNMGNLQICG</sequence>
<dbReference type="SMART" id="SM00060">
    <property type="entry name" value="FN3"/>
    <property type="match status" value="2"/>
</dbReference>
<dbReference type="CDD" id="cd00063">
    <property type="entry name" value="FN3"/>
    <property type="match status" value="1"/>
</dbReference>
<evidence type="ECO:0000313" key="3">
    <source>
        <dbReference type="EMBL" id="PVD22966.1"/>
    </source>
</evidence>
<name>A0A2T7NP86_POMCA</name>
<protein>
    <recommendedName>
        <fullName evidence="2">Fibronectin type-III domain-containing protein</fullName>
    </recommendedName>
</protein>
<gene>
    <name evidence="3" type="ORF">C0Q70_16226</name>
</gene>
<keyword evidence="1" id="KW-0812">Transmembrane</keyword>
<organism evidence="3 4">
    <name type="scientific">Pomacea canaliculata</name>
    <name type="common">Golden apple snail</name>
    <dbReference type="NCBI Taxonomy" id="400727"/>
    <lineage>
        <taxon>Eukaryota</taxon>
        <taxon>Metazoa</taxon>
        <taxon>Spiralia</taxon>
        <taxon>Lophotrochozoa</taxon>
        <taxon>Mollusca</taxon>
        <taxon>Gastropoda</taxon>
        <taxon>Caenogastropoda</taxon>
        <taxon>Architaenioglossa</taxon>
        <taxon>Ampullarioidea</taxon>
        <taxon>Ampullariidae</taxon>
        <taxon>Pomacea</taxon>
    </lineage>
</organism>
<evidence type="ECO:0000256" key="1">
    <source>
        <dbReference type="SAM" id="Phobius"/>
    </source>
</evidence>
<evidence type="ECO:0000313" key="4">
    <source>
        <dbReference type="Proteomes" id="UP000245119"/>
    </source>
</evidence>
<dbReference type="Proteomes" id="UP000245119">
    <property type="component" value="Linkage Group LG10"/>
</dbReference>
<dbReference type="EMBL" id="PZQS01000010">
    <property type="protein sequence ID" value="PVD22966.1"/>
    <property type="molecule type" value="Genomic_DNA"/>
</dbReference>
<keyword evidence="1" id="KW-1133">Transmembrane helix</keyword>
<dbReference type="InterPro" id="IPR036116">
    <property type="entry name" value="FN3_sf"/>
</dbReference>
<proteinExistence type="predicted"/>
<evidence type="ECO:0000259" key="2">
    <source>
        <dbReference type="PROSITE" id="PS50853"/>
    </source>
</evidence>
<dbReference type="SUPFAM" id="SSF49265">
    <property type="entry name" value="Fibronectin type III"/>
    <property type="match status" value="2"/>
</dbReference>
<dbReference type="PROSITE" id="PS50853">
    <property type="entry name" value="FN3"/>
    <property type="match status" value="1"/>
</dbReference>
<comment type="caution">
    <text evidence="3">The sequence shown here is derived from an EMBL/GenBank/DDBJ whole genome shotgun (WGS) entry which is preliminary data.</text>
</comment>
<dbReference type="OrthoDB" id="6142965at2759"/>
<dbReference type="Gene3D" id="2.60.40.10">
    <property type="entry name" value="Immunoglobulins"/>
    <property type="match status" value="2"/>
</dbReference>